<name>A0A5K1F186_9MAGN</name>
<keyword evidence="1" id="KW-1133">Transmembrane helix</keyword>
<protein>
    <recommendedName>
        <fullName evidence="3">WAT1-related protein</fullName>
    </recommendedName>
</protein>
<accession>A0A5K1F186</accession>
<proteinExistence type="predicted"/>
<keyword evidence="1" id="KW-0812">Transmembrane</keyword>
<gene>
    <name evidence="2" type="ORF">NYM_LOCUS23904</name>
</gene>
<keyword evidence="1" id="KW-0472">Membrane</keyword>
<organism evidence="2">
    <name type="scientific">Nymphaea colorata</name>
    <name type="common">pocket water lily</name>
    <dbReference type="NCBI Taxonomy" id="210225"/>
    <lineage>
        <taxon>Eukaryota</taxon>
        <taxon>Viridiplantae</taxon>
        <taxon>Streptophyta</taxon>
        <taxon>Embryophyta</taxon>
        <taxon>Tracheophyta</taxon>
        <taxon>Spermatophyta</taxon>
        <taxon>Magnoliopsida</taxon>
        <taxon>Nymphaeales</taxon>
        <taxon>Nymphaeaceae</taxon>
        <taxon>Nymphaea</taxon>
    </lineage>
</organism>
<feature type="transmembrane region" description="Helical" evidence="1">
    <location>
        <begin position="14"/>
        <end position="34"/>
    </location>
</feature>
<evidence type="ECO:0000313" key="2">
    <source>
        <dbReference type="EMBL" id="VVW54816.1"/>
    </source>
</evidence>
<sequence length="69" mass="7585">MEEKLTSCSNGVKAAMPAVAMVVVQVALAGMKVLYKLAVDRGMSLLMLISYRYIFCSAFICPIAFFSER</sequence>
<dbReference type="EMBL" id="LR721785">
    <property type="protein sequence ID" value="VVW54816.1"/>
    <property type="molecule type" value="Genomic_DNA"/>
</dbReference>
<evidence type="ECO:0000256" key="1">
    <source>
        <dbReference type="SAM" id="Phobius"/>
    </source>
</evidence>
<dbReference type="Gramene" id="NC7G0291600.1">
    <property type="protein sequence ID" value="NC7G0291600.1:cds"/>
    <property type="gene ID" value="NC7G0291600"/>
</dbReference>
<dbReference type="AlphaFoldDB" id="A0A5K1F186"/>
<evidence type="ECO:0008006" key="3">
    <source>
        <dbReference type="Google" id="ProtNLM"/>
    </source>
</evidence>
<reference evidence="2" key="1">
    <citation type="submission" date="2019-09" db="EMBL/GenBank/DDBJ databases">
        <authorList>
            <person name="Zhang L."/>
        </authorList>
    </citation>
    <scope>NUCLEOTIDE SEQUENCE</scope>
</reference>
<feature type="transmembrane region" description="Helical" evidence="1">
    <location>
        <begin position="46"/>
        <end position="66"/>
    </location>
</feature>